<feature type="chain" id="PRO_5042161977" evidence="10">
    <location>
        <begin position="23"/>
        <end position="610"/>
    </location>
</feature>
<comment type="caution">
    <text evidence="12">The sequence shown here is derived from an EMBL/GenBank/DDBJ whole genome shotgun (WGS) entry which is preliminary data.</text>
</comment>
<dbReference type="PANTHER" id="PTHR24276">
    <property type="entry name" value="POLYSERASE-RELATED"/>
    <property type="match status" value="1"/>
</dbReference>
<feature type="region of interest" description="Disordered" evidence="9">
    <location>
        <begin position="446"/>
        <end position="473"/>
    </location>
</feature>
<keyword evidence="8 12" id="KW-0378">Hydrolase</keyword>
<dbReference type="CDD" id="cd00190">
    <property type="entry name" value="Tryp_SPc"/>
    <property type="match status" value="1"/>
</dbReference>
<dbReference type="InterPro" id="IPR043504">
    <property type="entry name" value="Peptidase_S1_PA_chymotrypsin"/>
</dbReference>
<keyword evidence="8" id="KW-0720">Serine protease</keyword>
<dbReference type="GO" id="GO:0006508">
    <property type="term" value="P:proteolysis"/>
    <property type="evidence" value="ECO:0007669"/>
    <property type="project" value="UniProtKB-KW"/>
</dbReference>
<proteinExistence type="inferred from homology"/>
<evidence type="ECO:0000256" key="1">
    <source>
        <dbReference type="ARBA" id="ARBA00004613"/>
    </source>
</evidence>
<protein>
    <submittedName>
        <fullName evidence="12">Trypsin-like serine protease</fullName>
        <ecNumber evidence="12">3.4.21.-</ecNumber>
    </submittedName>
</protein>
<evidence type="ECO:0000256" key="2">
    <source>
        <dbReference type="ARBA" id="ARBA00007664"/>
    </source>
</evidence>
<reference evidence="12" key="1">
    <citation type="submission" date="2023-06" db="EMBL/GenBank/DDBJ databases">
        <title>Survivors Of The Sea: Transcriptome response of Skeletonema marinoi to long-term dormancy.</title>
        <authorList>
            <person name="Pinder M.I.M."/>
            <person name="Kourtchenko O."/>
            <person name="Robertson E.K."/>
            <person name="Larsson T."/>
            <person name="Maumus F."/>
            <person name="Osuna-Cruz C.M."/>
            <person name="Vancaester E."/>
            <person name="Stenow R."/>
            <person name="Vandepoele K."/>
            <person name="Ploug H."/>
            <person name="Bruchert V."/>
            <person name="Godhe A."/>
            <person name="Topel M."/>
        </authorList>
    </citation>
    <scope>NUCLEOTIDE SEQUENCE</scope>
    <source>
        <strain evidence="12">R05AC</strain>
    </source>
</reference>
<dbReference type="Proteomes" id="UP001224775">
    <property type="component" value="Unassembled WGS sequence"/>
</dbReference>
<keyword evidence="8 12" id="KW-0645">Protease</keyword>
<feature type="compositionally biased region" description="Low complexity" evidence="9">
    <location>
        <begin position="334"/>
        <end position="349"/>
    </location>
</feature>
<dbReference type="PROSITE" id="PS00134">
    <property type="entry name" value="TRYPSIN_HIS"/>
    <property type="match status" value="1"/>
</dbReference>
<dbReference type="PRINTS" id="PR00722">
    <property type="entry name" value="CHYMOTRYPSIN"/>
</dbReference>
<comment type="similarity">
    <text evidence="2">Belongs to the peptidase S1 family.</text>
</comment>
<evidence type="ECO:0000256" key="10">
    <source>
        <dbReference type="SAM" id="SignalP"/>
    </source>
</evidence>
<dbReference type="InterPro" id="IPR009003">
    <property type="entry name" value="Peptidase_S1_PA"/>
</dbReference>
<name>A0AAD8XSY6_9STRA</name>
<evidence type="ECO:0000313" key="13">
    <source>
        <dbReference type="Proteomes" id="UP001224775"/>
    </source>
</evidence>
<dbReference type="SUPFAM" id="SSF50494">
    <property type="entry name" value="Trypsin-like serine proteases"/>
    <property type="match status" value="1"/>
</dbReference>
<keyword evidence="3" id="KW-0964">Secreted</keyword>
<accession>A0AAD8XSY6</accession>
<evidence type="ECO:0000256" key="3">
    <source>
        <dbReference type="ARBA" id="ARBA00022525"/>
    </source>
</evidence>
<evidence type="ECO:0000259" key="11">
    <source>
        <dbReference type="PROSITE" id="PS50240"/>
    </source>
</evidence>
<dbReference type="PROSITE" id="PS00135">
    <property type="entry name" value="TRYPSIN_SER"/>
    <property type="match status" value="1"/>
</dbReference>
<evidence type="ECO:0000256" key="4">
    <source>
        <dbReference type="ARBA" id="ARBA00022729"/>
    </source>
</evidence>
<feature type="compositionally biased region" description="Low complexity" evidence="9">
    <location>
        <begin position="446"/>
        <end position="471"/>
    </location>
</feature>
<evidence type="ECO:0000256" key="6">
    <source>
        <dbReference type="ARBA" id="ARBA00023157"/>
    </source>
</evidence>
<dbReference type="GO" id="GO:0004252">
    <property type="term" value="F:serine-type endopeptidase activity"/>
    <property type="evidence" value="ECO:0007669"/>
    <property type="project" value="InterPro"/>
</dbReference>
<feature type="region of interest" description="Disordered" evidence="9">
    <location>
        <begin position="282"/>
        <end position="359"/>
    </location>
</feature>
<dbReference type="EMBL" id="JATAAI010000051">
    <property type="protein sequence ID" value="KAK1733266.1"/>
    <property type="molecule type" value="Genomic_DNA"/>
</dbReference>
<dbReference type="InterPro" id="IPR018114">
    <property type="entry name" value="TRYPSIN_HIS"/>
</dbReference>
<dbReference type="FunFam" id="2.40.10.10:FF:000054">
    <property type="entry name" value="Complement C1r subcomponent"/>
    <property type="match status" value="1"/>
</dbReference>
<dbReference type="InterPro" id="IPR001314">
    <property type="entry name" value="Peptidase_S1A"/>
</dbReference>
<comment type="subcellular location">
    <subcellularLocation>
        <location evidence="1">Secreted</location>
    </subcellularLocation>
</comment>
<dbReference type="PROSITE" id="PS50240">
    <property type="entry name" value="TRYPSIN_DOM"/>
    <property type="match status" value="1"/>
</dbReference>
<evidence type="ECO:0000313" key="12">
    <source>
        <dbReference type="EMBL" id="KAK1733266.1"/>
    </source>
</evidence>
<dbReference type="SMART" id="SM00020">
    <property type="entry name" value="Tryp_SPc"/>
    <property type="match status" value="1"/>
</dbReference>
<evidence type="ECO:0000256" key="9">
    <source>
        <dbReference type="SAM" id="MobiDB-lite"/>
    </source>
</evidence>
<keyword evidence="6" id="KW-1015">Disulfide bond</keyword>
<evidence type="ECO:0000256" key="5">
    <source>
        <dbReference type="ARBA" id="ARBA00023026"/>
    </source>
</evidence>
<sequence length="610" mass="67002">MMKQFILRQLFVLLLGATSILADDEQPSSSLRGGRNLQDRLIPEARIIGGYFAQTRRYRYFASLQRPPYFSHFCGGTLITPTLVLTAAHCHKDYEYFAEIDGRRYLMKEQILHPDFERVGVAPNNDAMLVVLAEPVVDNGNNFMMLNAMPDFPSPYTPVTAIGRGYTNPQAKSVSPTLMEVGLHTITNEECKQAPYVDYSVWTHYRDMVTDKMICATSNEYKDTCNGDSGGPLFVRGENADLDVQVGIVSWGFRCASPGYSGVYTKVSEITGWINDEVTRLAGGNVQTNEPTKAPSAKPTYEITSPPSPNPTHEPSPEPTSPPTRQPTSPPSTPTISPRPTSPPTTAAPSPGPTPAPTTLEETAQYIASSGPIDCPNVYDQSKTDYVKGDVVSFVGIVFSCLYPEYCNPHDVSPEPVEGLQLWRDGWLYMGDCEQSSDTVEVQQTTTTTTTTTTTPATTVQSSTTTQATQAHNSHEIEEIVEIAEERNQIPSPIAHPTPSPTRLFHQAAKGCLRSGSEQLFHDAQVDLCLSNEHTSSLSVNCCSGTMGVDLECSRDGCFETMFYSDAEFLCSSQGKRLCTIAELESQACCRRGCSFDKRISWTSNVCENR</sequence>
<gene>
    <name evidence="12" type="ORF">QTG54_015983</name>
</gene>
<evidence type="ECO:0000256" key="7">
    <source>
        <dbReference type="ARBA" id="ARBA00023180"/>
    </source>
</evidence>
<dbReference type="InterPro" id="IPR001254">
    <property type="entry name" value="Trypsin_dom"/>
</dbReference>
<dbReference type="InterPro" id="IPR033116">
    <property type="entry name" value="TRYPSIN_SER"/>
</dbReference>
<dbReference type="GO" id="GO:0005576">
    <property type="term" value="C:extracellular region"/>
    <property type="evidence" value="ECO:0007669"/>
    <property type="project" value="UniProtKB-SubCell"/>
</dbReference>
<dbReference type="InterPro" id="IPR050430">
    <property type="entry name" value="Peptidase_S1"/>
</dbReference>
<evidence type="ECO:0000256" key="8">
    <source>
        <dbReference type="RuleBase" id="RU363034"/>
    </source>
</evidence>
<dbReference type="EC" id="3.4.21.-" evidence="12"/>
<dbReference type="Pfam" id="PF00089">
    <property type="entry name" value="Trypsin"/>
    <property type="match status" value="1"/>
</dbReference>
<keyword evidence="5" id="KW-0843">Virulence</keyword>
<keyword evidence="7" id="KW-0325">Glycoprotein</keyword>
<dbReference type="Gene3D" id="2.40.10.10">
    <property type="entry name" value="Trypsin-like serine proteases"/>
    <property type="match status" value="1"/>
</dbReference>
<organism evidence="12 13">
    <name type="scientific">Skeletonema marinoi</name>
    <dbReference type="NCBI Taxonomy" id="267567"/>
    <lineage>
        <taxon>Eukaryota</taxon>
        <taxon>Sar</taxon>
        <taxon>Stramenopiles</taxon>
        <taxon>Ochrophyta</taxon>
        <taxon>Bacillariophyta</taxon>
        <taxon>Coscinodiscophyceae</taxon>
        <taxon>Thalassiosirophycidae</taxon>
        <taxon>Thalassiosirales</taxon>
        <taxon>Skeletonemataceae</taxon>
        <taxon>Skeletonema</taxon>
        <taxon>Skeletonema marinoi-dohrnii complex</taxon>
    </lineage>
</organism>
<feature type="signal peptide" evidence="10">
    <location>
        <begin position="1"/>
        <end position="22"/>
    </location>
</feature>
<dbReference type="AlphaFoldDB" id="A0AAD8XSY6"/>
<keyword evidence="13" id="KW-1185">Reference proteome</keyword>
<feature type="compositionally biased region" description="Pro residues" evidence="9">
    <location>
        <begin position="306"/>
        <end position="333"/>
    </location>
</feature>
<keyword evidence="4 10" id="KW-0732">Signal</keyword>
<feature type="domain" description="Peptidase S1" evidence="11">
    <location>
        <begin position="47"/>
        <end position="279"/>
    </location>
</feature>
<dbReference type="PANTHER" id="PTHR24276:SF91">
    <property type="entry name" value="AT26814P-RELATED"/>
    <property type="match status" value="1"/>
</dbReference>